<dbReference type="SMART" id="SM00186">
    <property type="entry name" value="FBG"/>
    <property type="match status" value="1"/>
</dbReference>
<dbReference type="Gene3D" id="3.90.215.10">
    <property type="entry name" value="Gamma Fibrinogen, chain A, domain 1"/>
    <property type="match status" value="1"/>
</dbReference>
<evidence type="ECO:0000259" key="2">
    <source>
        <dbReference type="PROSITE" id="PS51406"/>
    </source>
</evidence>
<dbReference type="InterPro" id="IPR014716">
    <property type="entry name" value="Fibrinogen_a/b/g_C_1"/>
</dbReference>
<reference evidence="3" key="1">
    <citation type="journal article" date="2023" name="G3 (Bethesda)">
        <title>A reference genome for the long-term kleptoplast-retaining sea slug Elysia crispata morphotype clarki.</title>
        <authorList>
            <person name="Eastman K.E."/>
            <person name="Pendleton A.L."/>
            <person name="Shaikh M.A."/>
            <person name="Suttiyut T."/>
            <person name="Ogas R."/>
            <person name="Tomko P."/>
            <person name="Gavelis G."/>
            <person name="Widhalm J.R."/>
            <person name="Wisecaver J.H."/>
        </authorList>
    </citation>
    <scope>NUCLEOTIDE SEQUENCE</scope>
    <source>
        <strain evidence="3">ECLA1</strain>
    </source>
</reference>
<evidence type="ECO:0000313" key="3">
    <source>
        <dbReference type="EMBL" id="KAK3787873.1"/>
    </source>
</evidence>
<protein>
    <recommendedName>
        <fullName evidence="2">Fibrinogen C-terminal domain-containing protein</fullName>
    </recommendedName>
</protein>
<feature type="chain" id="PRO_5042065073" description="Fibrinogen C-terminal domain-containing protein" evidence="1">
    <location>
        <begin position="20"/>
        <end position="232"/>
    </location>
</feature>
<feature type="signal peptide" evidence="1">
    <location>
        <begin position="1"/>
        <end position="19"/>
    </location>
</feature>
<gene>
    <name evidence="3" type="ORF">RRG08_022166</name>
</gene>
<dbReference type="InterPro" id="IPR036056">
    <property type="entry name" value="Fibrinogen-like_C"/>
</dbReference>
<comment type="caution">
    <text evidence="3">The sequence shown here is derived from an EMBL/GenBank/DDBJ whole genome shotgun (WGS) entry which is preliminary data.</text>
</comment>
<dbReference type="Proteomes" id="UP001283361">
    <property type="component" value="Unassembled WGS sequence"/>
</dbReference>
<dbReference type="SUPFAM" id="SSF56496">
    <property type="entry name" value="Fibrinogen C-terminal domain-like"/>
    <property type="match status" value="1"/>
</dbReference>
<dbReference type="InterPro" id="IPR050373">
    <property type="entry name" value="Fibrinogen_C-term_domain"/>
</dbReference>
<evidence type="ECO:0000256" key="1">
    <source>
        <dbReference type="SAM" id="SignalP"/>
    </source>
</evidence>
<feature type="domain" description="Fibrinogen C-terminal" evidence="2">
    <location>
        <begin position="18"/>
        <end position="232"/>
    </location>
</feature>
<dbReference type="EMBL" id="JAWDGP010001827">
    <property type="protein sequence ID" value="KAK3787873.1"/>
    <property type="molecule type" value="Genomic_DNA"/>
</dbReference>
<keyword evidence="4" id="KW-1185">Reference proteome</keyword>
<organism evidence="3 4">
    <name type="scientific">Elysia crispata</name>
    <name type="common">lettuce slug</name>
    <dbReference type="NCBI Taxonomy" id="231223"/>
    <lineage>
        <taxon>Eukaryota</taxon>
        <taxon>Metazoa</taxon>
        <taxon>Spiralia</taxon>
        <taxon>Lophotrochozoa</taxon>
        <taxon>Mollusca</taxon>
        <taxon>Gastropoda</taxon>
        <taxon>Heterobranchia</taxon>
        <taxon>Euthyneura</taxon>
        <taxon>Panpulmonata</taxon>
        <taxon>Sacoglossa</taxon>
        <taxon>Placobranchoidea</taxon>
        <taxon>Plakobranchidae</taxon>
        <taxon>Elysia</taxon>
    </lineage>
</organism>
<dbReference type="AlphaFoldDB" id="A0AAE1E016"/>
<dbReference type="InterPro" id="IPR002181">
    <property type="entry name" value="Fibrinogen_a/b/g_C_dom"/>
</dbReference>
<proteinExistence type="predicted"/>
<dbReference type="GO" id="GO:0005615">
    <property type="term" value="C:extracellular space"/>
    <property type="evidence" value="ECO:0007669"/>
    <property type="project" value="TreeGrafter"/>
</dbReference>
<name>A0AAE1E016_9GAST</name>
<accession>A0AAE1E016</accession>
<keyword evidence="1" id="KW-0732">Signal</keyword>
<evidence type="ECO:0000313" key="4">
    <source>
        <dbReference type="Proteomes" id="UP001283361"/>
    </source>
</evidence>
<dbReference type="Pfam" id="PF00147">
    <property type="entry name" value="Fibrinogen_C"/>
    <property type="match status" value="1"/>
</dbReference>
<sequence length="232" mass="27342">MSGIPLLVFICGLITTTTAEPSQWPRCRRNGSFAATRQLQLQFEPTLNRYVFCDTQTDGGGWIIFQRRIKGDWSFYREWNAYVNGFGRLTSDHWLGLKNVNKLTSYGNWELRIDVYDNGQYYHLVYPNFRIEGASENYKIQFWGAKTGNLEDSKGIGIHYSNNTVFSTYDKNNALRDDNFSCPRGLQCGWWFKDESFCTRANLNGIWRNGLYWRTSAFTRWLLRTKMMIRRY</sequence>
<dbReference type="PANTHER" id="PTHR19143">
    <property type="entry name" value="FIBRINOGEN/TENASCIN/ANGIOPOEITIN"/>
    <property type="match status" value="1"/>
</dbReference>
<dbReference type="PANTHER" id="PTHR19143:SF394">
    <property type="entry name" value="ANGIOPOIETIN-RELATED PROTEIN 3-LIKE"/>
    <property type="match status" value="1"/>
</dbReference>
<dbReference type="PROSITE" id="PS51406">
    <property type="entry name" value="FIBRINOGEN_C_2"/>
    <property type="match status" value="1"/>
</dbReference>